<keyword evidence="2" id="KW-0547">Nucleotide-binding</keyword>
<name>A0A428RIQ0_9HYPO</name>
<dbReference type="InterPro" id="IPR052431">
    <property type="entry name" value="SKI2_subfamily_helicases"/>
</dbReference>
<feature type="domain" description="ATP-dependent RNA helicase DDX60 PIN-like" evidence="3">
    <location>
        <begin position="24"/>
        <end position="126"/>
    </location>
</feature>
<evidence type="ECO:0000256" key="2">
    <source>
        <dbReference type="ARBA" id="ARBA00022806"/>
    </source>
</evidence>
<dbReference type="PANTHER" id="PTHR44533:SF4">
    <property type="entry name" value="DEAD_H RNA HELICASE, PUTATIVE-RELATED"/>
    <property type="match status" value="1"/>
</dbReference>
<dbReference type="Proteomes" id="UP000287144">
    <property type="component" value="Unassembled WGS sequence"/>
</dbReference>
<dbReference type="AlphaFoldDB" id="A0A428RIQ0"/>
<dbReference type="InterPro" id="IPR055124">
    <property type="entry name" value="PIN-like_DDX60"/>
</dbReference>
<dbReference type="GO" id="GO:0005737">
    <property type="term" value="C:cytoplasm"/>
    <property type="evidence" value="ECO:0007669"/>
    <property type="project" value="TreeGrafter"/>
</dbReference>
<keyword evidence="2" id="KW-0067">ATP-binding</keyword>
<accession>A0A428RIQ0</accession>
<gene>
    <name evidence="4" type="ORF">CEP52_017720</name>
</gene>
<organism evidence="4 5">
    <name type="scientific">Fusarium oligoseptatum</name>
    <dbReference type="NCBI Taxonomy" id="2604345"/>
    <lineage>
        <taxon>Eukaryota</taxon>
        <taxon>Fungi</taxon>
        <taxon>Dikarya</taxon>
        <taxon>Ascomycota</taxon>
        <taxon>Pezizomycotina</taxon>
        <taxon>Sordariomycetes</taxon>
        <taxon>Hypocreomycetidae</taxon>
        <taxon>Hypocreales</taxon>
        <taxon>Nectriaceae</taxon>
        <taxon>Fusarium</taxon>
        <taxon>Fusarium solani species complex</taxon>
    </lineage>
</organism>
<dbReference type="PANTHER" id="PTHR44533">
    <property type="entry name" value="DEAD/H RNA HELICASE, PUTATIVE-RELATED"/>
    <property type="match status" value="1"/>
</dbReference>
<reference evidence="4 5" key="1">
    <citation type="submission" date="2017-06" db="EMBL/GenBank/DDBJ databases">
        <title>Comparative genomic analysis of Ambrosia Fusariam Clade fungi.</title>
        <authorList>
            <person name="Stajich J.E."/>
            <person name="Carrillo J."/>
            <person name="Kijimoto T."/>
            <person name="Eskalen A."/>
            <person name="O'Donnell K."/>
            <person name="Kasson M."/>
        </authorList>
    </citation>
    <scope>NUCLEOTIDE SEQUENCE [LARGE SCALE GENOMIC DNA]</scope>
    <source>
        <strain evidence="4 5">NRRL62579</strain>
    </source>
</reference>
<keyword evidence="2" id="KW-0347">Helicase</keyword>
<evidence type="ECO:0000313" key="4">
    <source>
        <dbReference type="EMBL" id="RSL77409.1"/>
    </source>
</evidence>
<dbReference type="STRING" id="1325735.A0A428RIQ0"/>
<evidence type="ECO:0000256" key="1">
    <source>
        <dbReference type="ARBA" id="ARBA00022801"/>
    </source>
</evidence>
<keyword evidence="5" id="KW-1185">Reference proteome</keyword>
<dbReference type="Pfam" id="PF23002">
    <property type="entry name" value="PIN-like_DDX60"/>
    <property type="match status" value="1"/>
</dbReference>
<proteinExistence type="predicted"/>
<dbReference type="GO" id="GO:0004386">
    <property type="term" value="F:helicase activity"/>
    <property type="evidence" value="ECO:0007669"/>
    <property type="project" value="UniProtKB-KW"/>
</dbReference>
<sequence>MEPGKKLPEEVLLDWYADQHPPTVDIIGDFAGRELFAIQGEALMRYCLAKAKVDFDGGFQLLHAIHAVEKFLSSLKKRDCSFDVVFFQDLEDICVPDGATGSNYASKYLLARRILIQHLSRSDIDIKVLELGSFESGECSDYL</sequence>
<keyword evidence="1" id="KW-0378">Hydrolase</keyword>
<feature type="non-terminal residue" evidence="4">
    <location>
        <position position="143"/>
    </location>
</feature>
<comment type="caution">
    <text evidence="4">The sequence shown here is derived from an EMBL/GenBank/DDBJ whole genome shotgun (WGS) entry which is preliminary data.</text>
</comment>
<evidence type="ECO:0000259" key="3">
    <source>
        <dbReference type="Pfam" id="PF23002"/>
    </source>
</evidence>
<protein>
    <recommendedName>
        <fullName evidence="3">ATP-dependent RNA helicase DDX60 PIN-like domain-containing protein</fullName>
    </recommendedName>
</protein>
<dbReference type="EMBL" id="NKCK01000811">
    <property type="protein sequence ID" value="RSL77409.1"/>
    <property type="molecule type" value="Genomic_DNA"/>
</dbReference>
<evidence type="ECO:0000313" key="5">
    <source>
        <dbReference type="Proteomes" id="UP000287144"/>
    </source>
</evidence>
<dbReference type="GO" id="GO:0016787">
    <property type="term" value="F:hydrolase activity"/>
    <property type="evidence" value="ECO:0007669"/>
    <property type="project" value="UniProtKB-KW"/>
</dbReference>